<reference evidence="1" key="1">
    <citation type="submission" date="2020-06" db="EMBL/GenBank/DDBJ databases">
        <title>Unique genomic features of the anaerobic methanotrophic archaea.</title>
        <authorList>
            <person name="Chadwick G.L."/>
            <person name="Skennerton C.T."/>
            <person name="Laso-Perez R."/>
            <person name="Leu A.O."/>
            <person name="Speth D.R."/>
            <person name="Yu H."/>
            <person name="Morgan-Lang C."/>
            <person name="Hatzenpichler R."/>
            <person name="Goudeau D."/>
            <person name="Malmstrom R."/>
            <person name="Brazelton W.J."/>
            <person name="Woyke T."/>
            <person name="Hallam S.J."/>
            <person name="Tyson G.W."/>
            <person name="Wegener G."/>
            <person name="Boetius A."/>
            <person name="Orphan V."/>
        </authorList>
    </citation>
    <scope>NUCLEOTIDE SEQUENCE</scope>
</reference>
<dbReference type="AlphaFoldDB" id="A0A7G9YZF7"/>
<dbReference type="EMBL" id="MT631541">
    <property type="protein sequence ID" value="QNO53391.1"/>
    <property type="molecule type" value="Genomic_DNA"/>
</dbReference>
<protein>
    <submittedName>
        <fullName evidence="1">Uncharacterized protein</fullName>
    </submittedName>
</protein>
<evidence type="ECO:0000313" key="1">
    <source>
        <dbReference type="EMBL" id="QNO53391.1"/>
    </source>
</evidence>
<gene>
    <name evidence="1" type="ORF">JNHLJEBA_00001</name>
</gene>
<proteinExistence type="predicted"/>
<organism evidence="1">
    <name type="scientific">Candidatus Methanophagaceae archaeon ANME-1 ERB6</name>
    <dbReference type="NCBI Taxonomy" id="2759912"/>
    <lineage>
        <taxon>Archaea</taxon>
        <taxon>Methanobacteriati</taxon>
        <taxon>Methanobacteriota</taxon>
        <taxon>Stenosarchaea group</taxon>
        <taxon>Methanomicrobia</taxon>
        <taxon>Candidatus Methanophagales</taxon>
        <taxon>Candidatus Methanophagaceae</taxon>
    </lineage>
</organism>
<accession>A0A7G9YZF7</accession>
<sequence length="144" mass="16566">MNEFIGKKDRQYLDEKFQELLFEQRRTISEISEKINGSTTKIIAVIFSENRNIRQDIGYQTMILKTLEDNLSEIQFDEETGISSKIEVSVGAEIFGTGAKWVLDIDVTKVNYSDLLRAIQQAPEIPNRIKKKAKTKLERVAKII</sequence>
<name>A0A7G9YZF7_9EURY</name>